<accession>A0A9C7G6I6</accession>
<proteinExistence type="predicted"/>
<protein>
    <recommendedName>
        <fullName evidence="1">SnoaL-like domain-containing protein</fullName>
    </recommendedName>
</protein>
<feature type="domain" description="SnoaL-like" evidence="1">
    <location>
        <begin position="14"/>
        <end position="109"/>
    </location>
</feature>
<evidence type="ECO:0000313" key="3">
    <source>
        <dbReference type="Proteomes" id="UP000789845"/>
    </source>
</evidence>
<dbReference type="InterPro" id="IPR037401">
    <property type="entry name" value="SnoaL-like"/>
</dbReference>
<gene>
    <name evidence="2" type="ORF">NEOCIP111885_00176</name>
</gene>
<reference evidence="2" key="1">
    <citation type="submission" date="2021-10" db="EMBL/GenBank/DDBJ databases">
        <authorList>
            <person name="Criscuolo A."/>
        </authorList>
    </citation>
    <scope>NUCLEOTIDE SEQUENCE</scope>
    <source>
        <strain evidence="2">CIP111885</strain>
    </source>
</reference>
<keyword evidence="3" id="KW-1185">Reference proteome</keyword>
<dbReference type="EMBL" id="CAKJTG010000001">
    <property type="protein sequence ID" value="CAG9606488.1"/>
    <property type="molecule type" value="Genomic_DNA"/>
</dbReference>
<sequence length="114" mass="13163">MEKKSPEQLAQLQLDAYNSKKLVEFVDQYDDNIVVMDFPSNKITLEGKAAFTERYKKLFDENPLLHAELTNRMVKGNYVMDQEFLTGKANGTTGEAIAIYEVNDTHIVKVWFIR</sequence>
<dbReference type="SUPFAM" id="SSF54427">
    <property type="entry name" value="NTF2-like"/>
    <property type="match status" value="1"/>
</dbReference>
<dbReference type="Pfam" id="PF12680">
    <property type="entry name" value="SnoaL_2"/>
    <property type="match status" value="1"/>
</dbReference>
<comment type="caution">
    <text evidence="2">The sequence shown here is derived from an EMBL/GenBank/DDBJ whole genome shotgun (WGS) entry which is preliminary data.</text>
</comment>
<evidence type="ECO:0000313" key="2">
    <source>
        <dbReference type="EMBL" id="CAG9606488.1"/>
    </source>
</evidence>
<dbReference type="RefSeq" id="WP_230494772.1">
    <property type="nucleotide sequence ID" value="NZ_CAKJTG010000001.1"/>
</dbReference>
<organism evidence="2 3">
    <name type="scientific">Pseudoneobacillus rhizosphaerae</name>
    <dbReference type="NCBI Taxonomy" id="2880968"/>
    <lineage>
        <taxon>Bacteria</taxon>
        <taxon>Bacillati</taxon>
        <taxon>Bacillota</taxon>
        <taxon>Bacilli</taxon>
        <taxon>Bacillales</taxon>
        <taxon>Bacillaceae</taxon>
        <taxon>Pseudoneobacillus</taxon>
    </lineage>
</organism>
<dbReference type="Gene3D" id="3.10.450.50">
    <property type="match status" value="1"/>
</dbReference>
<dbReference type="InterPro" id="IPR032710">
    <property type="entry name" value="NTF2-like_dom_sf"/>
</dbReference>
<evidence type="ECO:0000259" key="1">
    <source>
        <dbReference type="Pfam" id="PF12680"/>
    </source>
</evidence>
<dbReference type="Proteomes" id="UP000789845">
    <property type="component" value="Unassembled WGS sequence"/>
</dbReference>
<name>A0A9C7G6I6_9BACI</name>
<dbReference type="AlphaFoldDB" id="A0A9C7G6I6"/>